<dbReference type="InterPro" id="IPR035965">
    <property type="entry name" value="PAS-like_dom_sf"/>
</dbReference>
<proteinExistence type="predicted"/>
<dbReference type="Proteomes" id="UP001170481">
    <property type="component" value="Unassembled WGS sequence"/>
</dbReference>
<dbReference type="InterPro" id="IPR029016">
    <property type="entry name" value="GAF-like_dom_sf"/>
</dbReference>
<dbReference type="CDD" id="cd01949">
    <property type="entry name" value="GGDEF"/>
    <property type="match status" value="1"/>
</dbReference>
<dbReference type="Pfam" id="PF01590">
    <property type="entry name" value="GAF"/>
    <property type="match status" value="1"/>
</dbReference>
<dbReference type="InterPro" id="IPR043128">
    <property type="entry name" value="Rev_trsase/Diguanyl_cyclase"/>
</dbReference>
<dbReference type="GO" id="GO:0005886">
    <property type="term" value="C:plasma membrane"/>
    <property type="evidence" value="ECO:0007669"/>
    <property type="project" value="TreeGrafter"/>
</dbReference>
<evidence type="ECO:0000313" key="7">
    <source>
        <dbReference type="Proteomes" id="UP001170481"/>
    </source>
</evidence>
<dbReference type="PANTHER" id="PTHR45138:SF24">
    <property type="entry name" value="DIGUANYLATE CYCLASE DGCC-RELATED"/>
    <property type="match status" value="1"/>
</dbReference>
<dbReference type="InterPro" id="IPR013767">
    <property type="entry name" value="PAS_fold"/>
</dbReference>
<comment type="cofactor">
    <cofactor evidence="1">
        <name>Mg(2+)</name>
        <dbReference type="ChEBI" id="CHEBI:18420"/>
    </cofactor>
</comment>
<dbReference type="InterPro" id="IPR003018">
    <property type="entry name" value="GAF"/>
</dbReference>
<gene>
    <name evidence="6" type="ORF">Q4535_05685</name>
</gene>
<dbReference type="InterPro" id="IPR000700">
    <property type="entry name" value="PAS-assoc_C"/>
</dbReference>
<dbReference type="SMART" id="SM00065">
    <property type="entry name" value="GAF"/>
    <property type="match status" value="1"/>
</dbReference>
<dbReference type="EC" id="2.7.7.65" evidence="2"/>
<dbReference type="PROSITE" id="PS50113">
    <property type="entry name" value="PAC"/>
    <property type="match status" value="1"/>
</dbReference>
<comment type="caution">
    <text evidence="6">The sequence shown here is derived from an EMBL/GenBank/DDBJ whole genome shotgun (WGS) entry which is preliminary data.</text>
</comment>
<dbReference type="Gene3D" id="3.30.450.20">
    <property type="entry name" value="PAS domain"/>
    <property type="match status" value="1"/>
</dbReference>
<dbReference type="Pfam" id="PF00990">
    <property type="entry name" value="GGDEF"/>
    <property type="match status" value="1"/>
</dbReference>
<feature type="domain" description="PAS" evidence="3">
    <location>
        <begin position="7"/>
        <end position="53"/>
    </location>
</feature>
<dbReference type="SMART" id="SM00091">
    <property type="entry name" value="PAS"/>
    <property type="match status" value="1"/>
</dbReference>
<evidence type="ECO:0000256" key="2">
    <source>
        <dbReference type="ARBA" id="ARBA00012528"/>
    </source>
</evidence>
<protein>
    <recommendedName>
        <fullName evidence="2">diguanylate cyclase</fullName>
        <ecNumber evidence="2">2.7.7.65</ecNumber>
    </recommendedName>
</protein>
<dbReference type="Gene3D" id="3.30.450.40">
    <property type="match status" value="1"/>
</dbReference>
<feature type="domain" description="PAC" evidence="4">
    <location>
        <begin position="78"/>
        <end position="133"/>
    </location>
</feature>
<name>A0AAP4TZ20_9GAMM</name>
<dbReference type="SUPFAM" id="SSF55073">
    <property type="entry name" value="Nucleotide cyclase"/>
    <property type="match status" value="1"/>
</dbReference>
<dbReference type="PROSITE" id="PS50112">
    <property type="entry name" value="PAS"/>
    <property type="match status" value="1"/>
</dbReference>
<dbReference type="SMART" id="SM00267">
    <property type="entry name" value="GGDEF"/>
    <property type="match status" value="1"/>
</dbReference>
<dbReference type="CDD" id="cd00130">
    <property type="entry name" value="PAS"/>
    <property type="match status" value="1"/>
</dbReference>
<dbReference type="EMBL" id="JAUORK010000005">
    <property type="protein sequence ID" value="MDO6671606.1"/>
    <property type="molecule type" value="Genomic_DNA"/>
</dbReference>
<accession>A0AAP4TZ20</accession>
<sequence>MQRFEMIQTLLGQMLGQIDDIILLADDQRHITYLNDSAVKAFGYPREALIGKQTRMLYASSDEFERQGQRRFRVDAQPAKEGRVIRYRRQDGTYFYGETLGGPIKDPTSDNIFMFGLIRDVSRRVTAEHTLHSLHAITSSRELNFNERIDELLKLGCAHFGLPIGIFSRIQDGEYVVQRACHPEDLLEPGLSFSLSDTYCDHVYRADCVQAFHHVASSEIRNHPCYANFNLEAYIGAPVIVDGERYGTFNFSSPDPVPPFTAQDIELVRLIALWAGHEVARANDINALKEAHQALEKIAITDPLTGLYNRRHAQQVLDDSIAALATAEVDHPLCVALLDFDHFKKINDNHGHDAGDLALQHLSVLAEEILLPGDTLARWGGEEFLAILPDSLLSDSATRINLLRQRMKDSVVEYAGQRLPLSLSIGMTCLEPDDSATREQLIARADEAMYAAKEEGRNCLRML</sequence>
<dbReference type="GO" id="GO:0043709">
    <property type="term" value="P:cell adhesion involved in single-species biofilm formation"/>
    <property type="evidence" value="ECO:0007669"/>
    <property type="project" value="TreeGrafter"/>
</dbReference>
<dbReference type="InterPro" id="IPR001610">
    <property type="entry name" value="PAC"/>
</dbReference>
<dbReference type="AlphaFoldDB" id="A0AAP4TZ20"/>
<evidence type="ECO:0000256" key="1">
    <source>
        <dbReference type="ARBA" id="ARBA00001946"/>
    </source>
</evidence>
<organism evidence="6 7">
    <name type="scientific">Cobetia amphilecti</name>
    <dbReference type="NCBI Taxonomy" id="1055104"/>
    <lineage>
        <taxon>Bacteria</taxon>
        <taxon>Pseudomonadati</taxon>
        <taxon>Pseudomonadota</taxon>
        <taxon>Gammaproteobacteria</taxon>
        <taxon>Oceanospirillales</taxon>
        <taxon>Halomonadaceae</taxon>
        <taxon>Cobetia</taxon>
    </lineage>
</organism>
<dbReference type="Pfam" id="PF00989">
    <property type="entry name" value="PAS"/>
    <property type="match status" value="1"/>
</dbReference>
<dbReference type="PROSITE" id="PS50887">
    <property type="entry name" value="GGDEF"/>
    <property type="match status" value="1"/>
</dbReference>
<reference evidence="6" key="1">
    <citation type="submission" date="2023-07" db="EMBL/GenBank/DDBJ databases">
        <title>Genome content predicts the carbon catabolic preferences of heterotrophic bacteria.</title>
        <authorList>
            <person name="Gralka M."/>
        </authorList>
    </citation>
    <scope>NUCLEOTIDE SEQUENCE</scope>
    <source>
        <strain evidence="6">C2R13</strain>
    </source>
</reference>
<dbReference type="InterPro" id="IPR050469">
    <property type="entry name" value="Diguanylate_Cyclase"/>
</dbReference>
<evidence type="ECO:0000259" key="3">
    <source>
        <dbReference type="PROSITE" id="PS50112"/>
    </source>
</evidence>
<dbReference type="NCBIfam" id="TIGR00229">
    <property type="entry name" value="sensory_box"/>
    <property type="match status" value="1"/>
</dbReference>
<dbReference type="SUPFAM" id="SSF55781">
    <property type="entry name" value="GAF domain-like"/>
    <property type="match status" value="1"/>
</dbReference>
<dbReference type="InterPro" id="IPR000014">
    <property type="entry name" value="PAS"/>
</dbReference>
<evidence type="ECO:0000259" key="4">
    <source>
        <dbReference type="PROSITE" id="PS50113"/>
    </source>
</evidence>
<dbReference type="RefSeq" id="WP_303593248.1">
    <property type="nucleotide sequence ID" value="NZ_JAUORK010000005.1"/>
</dbReference>
<dbReference type="PANTHER" id="PTHR45138">
    <property type="entry name" value="REGULATORY COMPONENTS OF SENSORY TRANSDUCTION SYSTEM"/>
    <property type="match status" value="1"/>
</dbReference>
<evidence type="ECO:0000259" key="5">
    <source>
        <dbReference type="PROSITE" id="PS50887"/>
    </source>
</evidence>
<keyword evidence="6" id="KW-0808">Transferase</keyword>
<dbReference type="FunFam" id="3.30.70.270:FF:000001">
    <property type="entry name" value="Diguanylate cyclase domain protein"/>
    <property type="match status" value="1"/>
</dbReference>
<dbReference type="NCBIfam" id="TIGR00254">
    <property type="entry name" value="GGDEF"/>
    <property type="match status" value="1"/>
</dbReference>
<dbReference type="GO" id="GO:0052621">
    <property type="term" value="F:diguanylate cyclase activity"/>
    <property type="evidence" value="ECO:0007669"/>
    <property type="project" value="UniProtKB-EC"/>
</dbReference>
<dbReference type="InterPro" id="IPR000160">
    <property type="entry name" value="GGDEF_dom"/>
</dbReference>
<keyword evidence="6" id="KW-0548">Nucleotidyltransferase</keyword>
<evidence type="ECO:0000313" key="6">
    <source>
        <dbReference type="EMBL" id="MDO6671606.1"/>
    </source>
</evidence>
<dbReference type="SUPFAM" id="SSF55785">
    <property type="entry name" value="PYP-like sensor domain (PAS domain)"/>
    <property type="match status" value="1"/>
</dbReference>
<dbReference type="GO" id="GO:0006355">
    <property type="term" value="P:regulation of DNA-templated transcription"/>
    <property type="evidence" value="ECO:0007669"/>
    <property type="project" value="InterPro"/>
</dbReference>
<dbReference type="SMART" id="SM00086">
    <property type="entry name" value="PAC"/>
    <property type="match status" value="1"/>
</dbReference>
<dbReference type="Gene3D" id="3.30.70.270">
    <property type="match status" value="1"/>
</dbReference>
<dbReference type="GO" id="GO:1902201">
    <property type="term" value="P:negative regulation of bacterial-type flagellum-dependent cell motility"/>
    <property type="evidence" value="ECO:0007669"/>
    <property type="project" value="TreeGrafter"/>
</dbReference>
<feature type="domain" description="GGDEF" evidence="5">
    <location>
        <begin position="331"/>
        <end position="463"/>
    </location>
</feature>
<dbReference type="InterPro" id="IPR029787">
    <property type="entry name" value="Nucleotide_cyclase"/>
</dbReference>